<dbReference type="SUPFAM" id="SSF57845">
    <property type="entry name" value="B-box zinc-binding domain"/>
    <property type="match status" value="1"/>
</dbReference>
<dbReference type="SMART" id="SM00184">
    <property type="entry name" value="RING"/>
    <property type="match status" value="1"/>
</dbReference>
<gene>
    <name evidence="7" type="ORF">MNOR_LOCUS33728</name>
</gene>
<dbReference type="Gene3D" id="3.30.40.10">
    <property type="entry name" value="Zinc/RING finger domain, C3HC4 (zinc finger)"/>
    <property type="match status" value="1"/>
</dbReference>
<dbReference type="AlphaFoldDB" id="A0AAV2S8X4"/>
<organism evidence="7 8">
    <name type="scientific">Meganyctiphanes norvegica</name>
    <name type="common">Northern krill</name>
    <name type="synonym">Thysanopoda norvegica</name>
    <dbReference type="NCBI Taxonomy" id="48144"/>
    <lineage>
        <taxon>Eukaryota</taxon>
        <taxon>Metazoa</taxon>
        <taxon>Ecdysozoa</taxon>
        <taxon>Arthropoda</taxon>
        <taxon>Crustacea</taxon>
        <taxon>Multicrustacea</taxon>
        <taxon>Malacostraca</taxon>
        <taxon>Eumalacostraca</taxon>
        <taxon>Eucarida</taxon>
        <taxon>Euphausiacea</taxon>
        <taxon>Euphausiidae</taxon>
        <taxon>Meganyctiphanes</taxon>
    </lineage>
</organism>
<evidence type="ECO:0000256" key="3">
    <source>
        <dbReference type="ARBA" id="ARBA00022833"/>
    </source>
</evidence>
<evidence type="ECO:0000313" key="7">
    <source>
        <dbReference type="EMBL" id="CAL4168676.1"/>
    </source>
</evidence>
<keyword evidence="5" id="KW-0175">Coiled coil</keyword>
<dbReference type="PANTHER" id="PTHR25462:SF296">
    <property type="entry name" value="MEIOTIC P26, ISOFORM F"/>
    <property type="match status" value="1"/>
</dbReference>
<evidence type="ECO:0000256" key="1">
    <source>
        <dbReference type="ARBA" id="ARBA00022723"/>
    </source>
</evidence>
<evidence type="ECO:0000256" key="5">
    <source>
        <dbReference type="SAM" id="Coils"/>
    </source>
</evidence>
<dbReference type="GO" id="GO:0061630">
    <property type="term" value="F:ubiquitin protein ligase activity"/>
    <property type="evidence" value="ECO:0007669"/>
    <property type="project" value="TreeGrafter"/>
</dbReference>
<dbReference type="PROSITE" id="PS50089">
    <property type="entry name" value="ZF_RING_2"/>
    <property type="match status" value="1"/>
</dbReference>
<dbReference type="Proteomes" id="UP001497623">
    <property type="component" value="Unassembled WGS sequence"/>
</dbReference>
<dbReference type="GO" id="GO:0008270">
    <property type="term" value="F:zinc ion binding"/>
    <property type="evidence" value="ECO:0007669"/>
    <property type="project" value="UniProtKB-KW"/>
</dbReference>
<dbReference type="EMBL" id="CAXKWB010049502">
    <property type="protein sequence ID" value="CAL4168676.1"/>
    <property type="molecule type" value="Genomic_DNA"/>
</dbReference>
<dbReference type="Pfam" id="PF13639">
    <property type="entry name" value="zf-RING_2"/>
    <property type="match status" value="1"/>
</dbReference>
<keyword evidence="1" id="KW-0479">Metal-binding</keyword>
<dbReference type="InterPro" id="IPR013083">
    <property type="entry name" value="Znf_RING/FYVE/PHD"/>
</dbReference>
<evidence type="ECO:0000256" key="2">
    <source>
        <dbReference type="ARBA" id="ARBA00022771"/>
    </source>
</evidence>
<keyword evidence="2 4" id="KW-0863">Zinc-finger</keyword>
<feature type="domain" description="RING-type" evidence="6">
    <location>
        <begin position="6"/>
        <end position="49"/>
    </location>
</feature>
<dbReference type="PROSITE" id="PS00518">
    <property type="entry name" value="ZF_RING_1"/>
    <property type="match status" value="1"/>
</dbReference>
<dbReference type="SUPFAM" id="SSF57850">
    <property type="entry name" value="RING/U-box"/>
    <property type="match status" value="1"/>
</dbReference>
<accession>A0AAV2S8X4</accession>
<reference evidence="7 8" key="1">
    <citation type="submission" date="2024-05" db="EMBL/GenBank/DDBJ databases">
        <authorList>
            <person name="Wallberg A."/>
        </authorList>
    </citation>
    <scope>NUCLEOTIDE SEQUENCE [LARGE SCALE GENOMIC DNA]</scope>
</reference>
<evidence type="ECO:0000313" key="8">
    <source>
        <dbReference type="Proteomes" id="UP001497623"/>
    </source>
</evidence>
<dbReference type="PANTHER" id="PTHR25462">
    <property type="entry name" value="BONUS, ISOFORM C-RELATED"/>
    <property type="match status" value="1"/>
</dbReference>
<feature type="coiled-coil region" evidence="5">
    <location>
        <begin position="154"/>
        <end position="198"/>
    </location>
</feature>
<dbReference type="SUPFAM" id="SSF50891">
    <property type="entry name" value="Cyclophilin-like"/>
    <property type="match status" value="1"/>
</dbReference>
<dbReference type="InterPro" id="IPR001841">
    <property type="entry name" value="Znf_RING"/>
</dbReference>
<comment type="caution">
    <text evidence="7">The sequence shown here is derived from an EMBL/GenBank/DDBJ whole genome shotgun (WGS) entry which is preliminary data.</text>
</comment>
<sequence>MDQSECSICDNAFDGVIHRPRTLPCGHGFCTQCIDTCIHRGSKTCPICRENHGASSAIELPVSFLLEDLLHKAAISAAQKGVSDSTHEEGSLAICPKHKGIPLYFHCNSHNIKVCHRCAVIDHPPTACHLISIGEEINQQSQIVTVQRQKHALIDTENDLRMLLQKNINDLTQQKQKKKNLEREIVQINQEVLRNEKTQEQINYSIQECQKKGKSIETIEDNLKAAAIHQDIAKECEMATAEILQSLKWEETMRKELNMKKERYAQVERNGTRRSCKVLTEGERTFILSLSKEVNPPCSAKLIQEVELGLNSSISTVWMDLSALGRTLGRVFISVMGDRAHGRQFIMLALGSNGPTLKGATFAAKNSGYIGLHEYVTETWSRSHEPIITTMRTEHYDAASRGMIFPVGVDTTAFWIMTKNWTNTRYYGYFGSVINGMEVIDRIASDEYDVTDIYISECGIVLSD</sequence>
<dbReference type="InterPro" id="IPR017907">
    <property type="entry name" value="Znf_RING_CS"/>
</dbReference>
<keyword evidence="3" id="KW-0862">Zinc</keyword>
<dbReference type="InterPro" id="IPR029000">
    <property type="entry name" value="Cyclophilin-like_dom_sf"/>
</dbReference>
<keyword evidence="8" id="KW-1185">Reference proteome</keyword>
<dbReference type="InterPro" id="IPR047153">
    <property type="entry name" value="TRIM45/56/19-like"/>
</dbReference>
<evidence type="ECO:0000256" key="4">
    <source>
        <dbReference type="PROSITE-ProRule" id="PRU00175"/>
    </source>
</evidence>
<evidence type="ECO:0000259" key="6">
    <source>
        <dbReference type="PROSITE" id="PS50089"/>
    </source>
</evidence>
<protein>
    <recommendedName>
        <fullName evidence="6">RING-type domain-containing protein</fullName>
    </recommendedName>
</protein>
<dbReference type="Gene3D" id="2.40.100.10">
    <property type="entry name" value="Cyclophilin-like"/>
    <property type="match status" value="1"/>
</dbReference>
<proteinExistence type="predicted"/>
<name>A0AAV2S8X4_MEGNR</name>